<dbReference type="PANTHER" id="PTHR45772:SF7">
    <property type="entry name" value="AMINO ACID ABC TRANSPORTER ATP-BINDING PROTEIN"/>
    <property type="match status" value="1"/>
</dbReference>
<dbReference type="InterPro" id="IPR027417">
    <property type="entry name" value="P-loop_NTPase"/>
</dbReference>
<dbReference type="EMBL" id="JBFBMH010000013">
    <property type="protein sequence ID" value="MEW1975462.1"/>
    <property type="molecule type" value="Genomic_DNA"/>
</dbReference>
<dbReference type="Proteomes" id="UP001553715">
    <property type="component" value="Unassembled WGS sequence"/>
</dbReference>
<dbReference type="PANTHER" id="PTHR45772">
    <property type="entry name" value="CONSERVED COMPONENT OF ABC TRANSPORTER FOR NATURAL AMINO ACIDS-RELATED"/>
    <property type="match status" value="1"/>
</dbReference>
<dbReference type="CDD" id="cd03219">
    <property type="entry name" value="ABC_Mj1267_LivG_branched"/>
    <property type="match status" value="1"/>
</dbReference>
<dbReference type="Pfam" id="PF12399">
    <property type="entry name" value="BCA_ABC_TP_C"/>
    <property type="match status" value="1"/>
</dbReference>
<dbReference type="GO" id="GO:0005524">
    <property type="term" value="F:ATP binding"/>
    <property type="evidence" value="ECO:0007669"/>
    <property type="project" value="UniProtKB-KW"/>
</dbReference>
<dbReference type="InterPro" id="IPR003593">
    <property type="entry name" value="AAA+_ATPase"/>
</dbReference>
<dbReference type="SUPFAM" id="SSF52540">
    <property type="entry name" value="P-loop containing nucleoside triphosphate hydrolases"/>
    <property type="match status" value="1"/>
</dbReference>
<protein>
    <submittedName>
        <fullName evidence="5">ABC transporter ATP-binding protein</fullName>
    </submittedName>
</protein>
<gene>
    <name evidence="5" type="ORF">AB0301_10365</name>
</gene>
<dbReference type="Gene3D" id="3.40.50.300">
    <property type="entry name" value="P-loop containing nucleotide triphosphate hydrolases"/>
    <property type="match status" value="1"/>
</dbReference>
<evidence type="ECO:0000256" key="2">
    <source>
        <dbReference type="ARBA" id="ARBA00022741"/>
    </source>
</evidence>
<organism evidence="5 6">
    <name type="scientific">Microbacterium profundi</name>
    <dbReference type="NCBI Taxonomy" id="450380"/>
    <lineage>
        <taxon>Bacteria</taxon>
        <taxon>Bacillati</taxon>
        <taxon>Actinomycetota</taxon>
        <taxon>Actinomycetes</taxon>
        <taxon>Micrococcales</taxon>
        <taxon>Microbacteriaceae</taxon>
        <taxon>Microbacterium</taxon>
    </lineage>
</organism>
<evidence type="ECO:0000256" key="3">
    <source>
        <dbReference type="ARBA" id="ARBA00022840"/>
    </source>
</evidence>
<comment type="caution">
    <text evidence="5">The sequence shown here is derived from an EMBL/GenBank/DDBJ whole genome shotgun (WGS) entry which is preliminary data.</text>
</comment>
<keyword evidence="1" id="KW-0813">Transport</keyword>
<dbReference type="Pfam" id="PF00005">
    <property type="entry name" value="ABC_tran"/>
    <property type="match status" value="1"/>
</dbReference>
<proteinExistence type="predicted"/>
<accession>A0ABV3LHS4</accession>
<sequence>MSLLEIDGLSKTFGGLQALRDVSISVDEGEILGVIGANGAGKTTLFNCITGAFPPSAGRVHLDGKDITGARMHVLAQHGLVRTFQLMRPFGTMTALENVTIAVQSRGVRPERKARDEAMEVLLRTGLEGWAGNVSGSLPTAVQKRLELARALAMRPRVLLLDEVLAGLVPAERAPVLELLAELRKNDGVTMVFIEHIMAAVRQLSDRVVMMDQGAVLAEGDVDEVLADPRVISAYLGKEYGDAA</sequence>
<keyword evidence="3 5" id="KW-0067">ATP-binding</keyword>
<dbReference type="InterPro" id="IPR032823">
    <property type="entry name" value="BCA_ABC_TP_C"/>
</dbReference>
<dbReference type="InterPro" id="IPR051120">
    <property type="entry name" value="ABC_AA/LPS_Transport"/>
</dbReference>
<evidence type="ECO:0000313" key="5">
    <source>
        <dbReference type="EMBL" id="MEW1975462.1"/>
    </source>
</evidence>
<reference evidence="5 6" key="1">
    <citation type="submission" date="2024-06" db="EMBL/GenBank/DDBJ databases">
        <title>The Natural Products Discovery Center: Release of the First 8490 Sequenced Strains for Exploring Actinobacteria Biosynthetic Diversity.</title>
        <authorList>
            <person name="Kalkreuter E."/>
            <person name="Kautsar S.A."/>
            <person name="Yang D."/>
            <person name="Bader C.D."/>
            <person name="Teijaro C.N."/>
            <person name="Fluegel L."/>
            <person name="Davis C.M."/>
            <person name="Simpson J.R."/>
            <person name="Lauterbach L."/>
            <person name="Steele A.D."/>
            <person name="Gui C."/>
            <person name="Meng S."/>
            <person name="Li G."/>
            <person name="Viehrig K."/>
            <person name="Ye F."/>
            <person name="Su P."/>
            <person name="Kiefer A.F."/>
            <person name="Nichols A."/>
            <person name="Cepeda A.J."/>
            <person name="Yan W."/>
            <person name="Fan B."/>
            <person name="Jiang Y."/>
            <person name="Adhikari A."/>
            <person name="Zheng C.-J."/>
            <person name="Schuster L."/>
            <person name="Cowan T.M."/>
            <person name="Smanski M.J."/>
            <person name="Chevrette M.G."/>
            <person name="De Carvalho L.P.S."/>
            <person name="Shen B."/>
        </authorList>
    </citation>
    <scope>NUCLEOTIDE SEQUENCE [LARGE SCALE GENOMIC DNA]</scope>
    <source>
        <strain evidence="5 6">NPDC077434</strain>
    </source>
</reference>
<evidence type="ECO:0000256" key="1">
    <source>
        <dbReference type="ARBA" id="ARBA00022448"/>
    </source>
</evidence>
<dbReference type="InterPro" id="IPR003439">
    <property type="entry name" value="ABC_transporter-like_ATP-bd"/>
</dbReference>
<dbReference type="RefSeq" id="WP_366232958.1">
    <property type="nucleotide sequence ID" value="NZ_JBFBMH010000013.1"/>
</dbReference>
<evidence type="ECO:0000259" key="4">
    <source>
        <dbReference type="PROSITE" id="PS50893"/>
    </source>
</evidence>
<keyword evidence="6" id="KW-1185">Reference proteome</keyword>
<feature type="domain" description="ABC transporter" evidence="4">
    <location>
        <begin position="4"/>
        <end position="238"/>
    </location>
</feature>
<dbReference type="SMART" id="SM00382">
    <property type="entry name" value="AAA"/>
    <property type="match status" value="1"/>
</dbReference>
<evidence type="ECO:0000313" key="6">
    <source>
        <dbReference type="Proteomes" id="UP001553715"/>
    </source>
</evidence>
<keyword evidence="2" id="KW-0547">Nucleotide-binding</keyword>
<name>A0ABV3LHS4_9MICO</name>
<dbReference type="PROSITE" id="PS50893">
    <property type="entry name" value="ABC_TRANSPORTER_2"/>
    <property type="match status" value="1"/>
</dbReference>